<name>A0ABW7MTY3_9FLAO</name>
<dbReference type="CDD" id="cd07185">
    <property type="entry name" value="OmpA_C-like"/>
    <property type="match status" value="1"/>
</dbReference>
<evidence type="ECO:0000256" key="3">
    <source>
        <dbReference type="ARBA" id="ARBA00023237"/>
    </source>
</evidence>
<dbReference type="InterPro" id="IPR008969">
    <property type="entry name" value="CarboxyPept-like_regulatory"/>
</dbReference>
<sequence length="734" mass="83560">MKNFCKTQWNLGFLLVFSAMALAQSKDKQTKPDNEAFENLEYINAIDIYTRVAERGEGDEKLIHRLATANYFNRDFKAAAKWYNTYYNMPSARPSLLDNFYYGQILKTQKEYKKADSLLLSYYNYKGIRYTSLANPKEDPMAINNDSVFELRPYNYNTKRSEYPAFIKNNELYVVGYGLNKKKREGSAGLTSDIYKASANGEFVHLSEFINSEYNEGPLAITNDGKTMYFSRNAFLNGRIERNKNNIVTINIYIAKFKQGKWKDVKAFPFNSIEFSVGHPALSKDNKTLYYASNIPGGKGGTDIYSVSIKDDGTFGKPKNLEAINTIGNEMFPFIDPYDESLYFASNGPESIGGLDVFISKKNPDNEYKRSYNLGEQINTTSDDFSFMIGADRIGYFASNKNYDKSIDDIYSFKALKDFEVIPYINFKGIARNFDTDEPLANVKLTLHDANGNIVASTITDDNGYYEFGELDARNVAYVRAEKDNFQTSEKNITKAMRNGKEPLDIRLVYLGISVPEEIVITGKIQDNKTDEVLKNVSVKALDIDGNILEMTTTKWYGYYTLENLKSDKVAFLKIEKDGYQTEEVPVNIKDVDAQGNLKIDVKMVKNNVPLELNNDIAAILNPIYFEYAKSDILPASKIELDKVVAVLNKFKSIKIRIESYTDSRGRDITNIKLSHARARSTYDYLISKGISPERLEYYGFGELGILNHCTNGVPCTEAEHRINRRSTFRIIKL</sequence>
<evidence type="ECO:0000259" key="6">
    <source>
        <dbReference type="PROSITE" id="PS51123"/>
    </source>
</evidence>
<dbReference type="PRINTS" id="PR01021">
    <property type="entry name" value="OMPADOMAIN"/>
</dbReference>
<comment type="subcellular location">
    <subcellularLocation>
        <location evidence="1">Cell outer membrane</location>
    </subcellularLocation>
</comment>
<dbReference type="InterPro" id="IPR006665">
    <property type="entry name" value="OmpA-like"/>
</dbReference>
<evidence type="ECO:0000313" key="7">
    <source>
        <dbReference type="EMBL" id="MFH6770301.1"/>
    </source>
</evidence>
<dbReference type="InterPro" id="IPR013783">
    <property type="entry name" value="Ig-like_fold"/>
</dbReference>
<dbReference type="InterPro" id="IPR050330">
    <property type="entry name" value="Bact_OuterMem_StrucFunc"/>
</dbReference>
<evidence type="ECO:0000256" key="4">
    <source>
        <dbReference type="PROSITE-ProRule" id="PRU00473"/>
    </source>
</evidence>
<dbReference type="SUPFAM" id="SSF81901">
    <property type="entry name" value="HCP-like"/>
    <property type="match status" value="1"/>
</dbReference>
<dbReference type="InterPro" id="IPR011659">
    <property type="entry name" value="WD40"/>
</dbReference>
<keyword evidence="5" id="KW-0732">Signal</keyword>
<dbReference type="Gene3D" id="2.60.40.1120">
    <property type="entry name" value="Carboxypeptidase-like, regulatory domain"/>
    <property type="match status" value="1"/>
</dbReference>
<dbReference type="PANTHER" id="PTHR30329:SF21">
    <property type="entry name" value="LIPOPROTEIN YIAD-RELATED"/>
    <property type="match status" value="1"/>
</dbReference>
<keyword evidence="3" id="KW-0998">Cell outer membrane</keyword>
<dbReference type="Gene3D" id="2.120.10.30">
    <property type="entry name" value="TolB, C-terminal domain"/>
    <property type="match status" value="1"/>
</dbReference>
<proteinExistence type="predicted"/>
<dbReference type="SUPFAM" id="SSF103088">
    <property type="entry name" value="OmpA-like"/>
    <property type="match status" value="1"/>
</dbReference>
<feature type="signal peptide" evidence="5">
    <location>
        <begin position="1"/>
        <end position="23"/>
    </location>
</feature>
<dbReference type="SUPFAM" id="SSF49478">
    <property type="entry name" value="Cna protein B-type domain"/>
    <property type="match status" value="1"/>
</dbReference>
<evidence type="ECO:0000256" key="2">
    <source>
        <dbReference type="ARBA" id="ARBA00023136"/>
    </source>
</evidence>
<dbReference type="InterPro" id="IPR036737">
    <property type="entry name" value="OmpA-like_sf"/>
</dbReference>
<dbReference type="EMBL" id="JBAWKB010000001">
    <property type="protein sequence ID" value="MFH6770301.1"/>
    <property type="molecule type" value="Genomic_DNA"/>
</dbReference>
<protein>
    <submittedName>
        <fullName evidence="7">Carboxypeptidase regulatory-like domain-containing protein</fullName>
    </submittedName>
</protein>
<dbReference type="SUPFAM" id="SSF49464">
    <property type="entry name" value="Carboxypeptidase regulatory domain-like"/>
    <property type="match status" value="1"/>
</dbReference>
<feature type="domain" description="OmpA-like" evidence="6">
    <location>
        <begin position="613"/>
        <end position="734"/>
    </location>
</feature>
<accession>A0ABW7MTY3</accession>
<dbReference type="Pfam" id="PF07676">
    <property type="entry name" value="PD40"/>
    <property type="match status" value="3"/>
</dbReference>
<dbReference type="SUPFAM" id="SSF82171">
    <property type="entry name" value="DPP6 N-terminal domain-like"/>
    <property type="match status" value="1"/>
</dbReference>
<gene>
    <name evidence="7" type="ORF">V8G58_00025</name>
</gene>
<evidence type="ECO:0000256" key="1">
    <source>
        <dbReference type="ARBA" id="ARBA00004442"/>
    </source>
</evidence>
<organism evidence="7 8">
    <name type="scientific">Gaetbulibacter aestuarii</name>
    <dbReference type="NCBI Taxonomy" id="1502358"/>
    <lineage>
        <taxon>Bacteria</taxon>
        <taxon>Pseudomonadati</taxon>
        <taxon>Bacteroidota</taxon>
        <taxon>Flavobacteriia</taxon>
        <taxon>Flavobacteriales</taxon>
        <taxon>Flavobacteriaceae</taxon>
        <taxon>Gaetbulibacter</taxon>
    </lineage>
</organism>
<dbReference type="Gene3D" id="3.30.1330.60">
    <property type="entry name" value="OmpA-like domain"/>
    <property type="match status" value="1"/>
</dbReference>
<dbReference type="Pfam" id="PF13620">
    <property type="entry name" value="CarboxypepD_reg"/>
    <property type="match status" value="1"/>
</dbReference>
<evidence type="ECO:0000256" key="5">
    <source>
        <dbReference type="SAM" id="SignalP"/>
    </source>
</evidence>
<dbReference type="Pfam" id="PF00691">
    <property type="entry name" value="OmpA"/>
    <property type="match status" value="1"/>
</dbReference>
<reference evidence="7 8" key="1">
    <citation type="submission" date="2024-02" db="EMBL/GenBank/DDBJ databases">
        <title>A Gaetbulibacter species isolated from tidal flats and genomic insights of their niches.</title>
        <authorList>
            <person name="Ye Y."/>
        </authorList>
    </citation>
    <scope>NUCLEOTIDE SEQUENCE [LARGE SCALE GENOMIC DNA]</scope>
    <source>
        <strain evidence="7 8">KYW382</strain>
    </source>
</reference>
<dbReference type="PROSITE" id="PS51123">
    <property type="entry name" value="OMPA_2"/>
    <property type="match status" value="1"/>
</dbReference>
<dbReference type="PANTHER" id="PTHR30329">
    <property type="entry name" value="STATOR ELEMENT OF FLAGELLAR MOTOR COMPLEX"/>
    <property type="match status" value="1"/>
</dbReference>
<feature type="chain" id="PRO_5045970213" evidence="5">
    <location>
        <begin position="24"/>
        <end position="734"/>
    </location>
</feature>
<evidence type="ECO:0000313" key="8">
    <source>
        <dbReference type="Proteomes" id="UP001610100"/>
    </source>
</evidence>
<keyword evidence="2 4" id="KW-0472">Membrane</keyword>
<dbReference type="InterPro" id="IPR006664">
    <property type="entry name" value="OMP_bac"/>
</dbReference>
<dbReference type="InterPro" id="IPR011042">
    <property type="entry name" value="6-blade_b-propeller_TolB-like"/>
</dbReference>
<keyword evidence="8" id="KW-1185">Reference proteome</keyword>
<comment type="caution">
    <text evidence="7">The sequence shown here is derived from an EMBL/GenBank/DDBJ whole genome shotgun (WGS) entry which is preliminary data.</text>
</comment>
<dbReference type="RefSeq" id="WP_344738344.1">
    <property type="nucleotide sequence ID" value="NZ_BAABAY010000001.1"/>
</dbReference>
<dbReference type="Gene3D" id="2.60.40.10">
    <property type="entry name" value="Immunoglobulins"/>
    <property type="match status" value="1"/>
</dbReference>
<dbReference type="Proteomes" id="UP001610100">
    <property type="component" value="Unassembled WGS sequence"/>
</dbReference>